<evidence type="ECO:0000256" key="1">
    <source>
        <dbReference type="SAM" id="Coils"/>
    </source>
</evidence>
<reference evidence="3" key="2">
    <citation type="submission" date="2020-09" db="EMBL/GenBank/DDBJ databases">
        <authorList>
            <person name="Sun Q."/>
            <person name="Ohkuma M."/>
        </authorList>
    </citation>
    <scope>NUCLEOTIDE SEQUENCE</scope>
    <source>
        <strain evidence="3">JCM 18487</strain>
    </source>
</reference>
<accession>A0A917K1P1</accession>
<keyword evidence="2" id="KW-1133">Transmembrane helix</keyword>
<dbReference type="InterPro" id="IPR027981">
    <property type="entry name" value="DUF4446"/>
</dbReference>
<dbReference type="AlphaFoldDB" id="A0A917K1P1"/>
<feature type="coiled-coil region" evidence="1">
    <location>
        <begin position="46"/>
        <end position="80"/>
    </location>
</feature>
<dbReference type="Proteomes" id="UP000637695">
    <property type="component" value="Unassembled WGS sequence"/>
</dbReference>
<name>A0A917K1P1_9BACL</name>
<keyword evidence="1" id="KW-0175">Coiled coil</keyword>
<proteinExistence type="predicted"/>
<sequence>MMQWLEFAVIILSVISVFSLVLAIWGLAALAGLRRRFRRWKDIHQTADLEAVYERTVEKAERLEKELAALRQTLTDLQEAVARKISTARIVRYNAFEGQGSDLSFSIALLDDHLDGVVISSIYGREESRMYAKPVVGGESRYALTEEERDVIEQSAHPGDIHRRVPV</sequence>
<gene>
    <name evidence="3" type="ORF">GCM10010885_00860</name>
</gene>
<evidence type="ECO:0000313" key="4">
    <source>
        <dbReference type="Proteomes" id="UP000637695"/>
    </source>
</evidence>
<feature type="transmembrane region" description="Helical" evidence="2">
    <location>
        <begin position="6"/>
        <end position="33"/>
    </location>
</feature>
<keyword evidence="2" id="KW-0472">Membrane</keyword>
<keyword evidence="2" id="KW-0812">Transmembrane</keyword>
<organism evidence="3 4">
    <name type="scientific">Alicyclobacillus cellulosilyticus</name>
    <dbReference type="NCBI Taxonomy" id="1003997"/>
    <lineage>
        <taxon>Bacteria</taxon>
        <taxon>Bacillati</taxon>
        <taxon>Bacillota</taxon>
        <taxon>Bacilli</taxon>
        <taxon>Bacillales</taxon>
        <taxon>Alicyclobacillaceae</taxon>
        <taxon>Alicyclobacillus</taxon>
    </lineage>
</organism>
<protein>
    <recommendedName>
        <fullName evidence="5">DUF4446 family protein</fullName>
    </recommendedName>
</protein>
<dbReference type="EMBL" id="BMOY01000001">
    <property type="protein sequence ID" value="GGI95069.1"/>
    <property type="molecule type" value="Genomic_DNA"/>
</dbReference>
<evidence type="ECO:0000256" key="2">
    <source>
        <dbReference type="SAM" id="Phobius"/>
    </source>
</evidence>
<evidence type="ECO:0008006" key="5">
    <source>
        <dbReference type="Google" id="ProtNLM"/>
    </source>
</evidence>
<dbReference type="Pfam" id="PF14584">
    <property type="entry name" value="DUF4446"/>
    <property type="match status" value="1"/>
</dbReference>
<evidence type="ECO:0000313" key="3">
    <source>
        <dbReference type="EMBL" id="GGI95069.1"/>
    </source>
</evidence>
<comment type="caution">
    <text evidence="3">The sequence shown here is derived from an EMBL/GenBank/DDBJ whole genome shotgun (WGS) entry which is preliminary data.</text>
</comment>
<keyword evidence="4" id="KW-1185">Reference proteome</keyword>
<reference evidence="3" key="1">
    <citation type="journal article" date="2014" name="Int. J. Syst. Evol. Microbiol.">
        <title>Complete genome sequence of Corynebacterium casei LMG S-19264T (=DSM 44701T), isolated from a smear-ripened cheese.</title>
        <authorList>
            <consortium name="US DOE Joint Genome Institute (JGI-PGF)"/>
            <person name="Walter F."/>
            <person name="Albersmeier A."/>
            <person name="Kalinowski J."/>
            <person name="Ruckert C."/>
        </authorList>
    </citation>
    <scope>NUCLEOTIDE SEQUENCE</scope>
    <source>
        <strain evidence="3">JCM 18487</strain>
    </source>
</reference>